<dbReference type="GO" id="GO:0016020">
    <property type="term" value="C:membrane"/>
    <property type="evidence" value="ECO:0007669"/>
    <property type="project" value="UniProtKB-SubCell"/>
</dbReference>
<keyword evidence="5 9" id="KW-1133">Transmembrane helix</keyword>
<dbReference type="RefSeq" id="WP_093882407.1">
    <property type="nucleotide sequence ID" value="NZ_FOBS01000004.1"/>
</dbReference>
<accession>A0A1H7VL17</accession>
<dbReference type="AlphaFoldDB" id="A0A1H7VL17"/>
<sequence length="634" mass="68423">MIRSVVILVIGVVAVLAWQRYGVRRDEGLASGNGRIEATETDVSAKSAGRIKEILVREGDFVKAGQMVALMDTDVLEAQLREAEAKLQQAQSDTATARSQLLQRESEKVAAMAIVRQREAEFGVAKKRLARSSTLAAEGATSQQEEIFGFLGSNGCGKTTTMKTLTGLLPASEGEARLFGRPVDPKDIETRRRVGYMTQSFSLYSELTVRQSLVLHARLFRMPEARISARVDEMARRFGLGEVMESLPAALPLAVAMIHGPEMLILDEPTSGVDPVARDAFWQIMVDLARKDKVTIFISTHFMNEAERCDRISLMHAGRVLVSDAPAALIEKRGVTTLEEAFIRYLEEASDERMEGVTTDPGEATAMPAGKSSPAGAARSGFFSLRRGSPVTIGAWIDGAMPTRAETVRGYVQGMHAHWLANLARQTLGSAATAGAATIETRFRYNPDVKSLPAMLTALAVVREKELGSIVNFYVTPATRLEFLLGKQIPYVLLAWLNFLLLTALAVFVFRLPIKGSFFALAAAAGLYVIAATALGLVISAFMRSQIAALFGTTLLTLLPAVQFSGMNDPVSSLEGAGAVIGRIYPTTHFLTVARGTFSKGLGFGDLSASFIPLLLAVPILIGLGAILLRKQES</sequence>
<organism evidence="11 12">
    <name type="scientific">Syntrophus gentianae</name>
    <dbReference type="NCBI Taxonomy" id="43775"/>
    <lineage>
        <taxon>Bacteria</taxon>
        <taxon>Pseudomonadati</taxon>
        <taxon>Thermodesulfobacteriota</taxon>
        <taxon>Syntrophia</taxon>
        <taxon>Syntrophales</taxon>
        <taxon>Syntrophaceae</taxon>
        <taxon>Syntrophus</taxon>
    </lineage>
</organism>
<evidence type="ECO:0000256" key="8">
    <source>
        <dbReference type="SAM" id="MobiDB-lite"/>
    </source>
</evidence>
<evidence type="ECO:0000256" key="7">
    <source>
        <dbReference type="SAM" id="Coils"/>
    </source>
</evidence>
<dbReference type="FunFam" id="2.40.50.100:FF:000077">
    <property type="entry name" value="Glycoside hydrolase family 43"/>
    <property type="match status" value="1"/>
</dbReference>
<keyword evidence="7" id="KW-0175">Coiled coil</keyword>
<comment type="subcellular location">
    <subcellularLocation>
        <location evidence="1">Membrane</location>
        <topology evidence="1">Multi-pass membrane protein</topology>
    </subcellularLocation>
</comment>
<feature type="domain" description="ABC transporter" evidence="10">
    <location>
        <begin position="115"/>
        <end position="342"/>
    </location>
</feature>
<name>A0A1H7VL17_9BACT</name>
<dbReference type="InterPro" id="IPR013525">
    <property type="entry name" value="ABC2_TM"/>
</dbReference>
<dbReference type="GO" id="GO:0005524">
    <property type="term" value="F:ATP binding"/>
    <property type="evidence" value="ECO:0007669"/>
    <property type="project" value="UniProtKB-KW"/>
</dbReference>
<evidence type="ECO:0000256" key="1">
    <source>
        <dbReference type="ARBA" id="ARBA00004141"/>
    </source>
</evidence>
<dbReference type="Pfam" id="PF00005">
    <property type="entry name" value="ABC_tran"/>
    <property type="match status" value="1"/>
</dbReference>
<feature type="transmembrane region" description="Helical" evidence="9">
    <location>
        <begin position="489"/>
        <end position="512"/>
    </location>
</feature>
<dbReference type="Gene3D" id="1.10.287.470">
    <property type="entry name" value="Helix hairpin bin"/>
    <property type="match status" value="1"/>
</dbReference>
<dbReference type="Gene3D" id="2.40.50.100">
    <property type="match status" value="1"/>
</dbReference>
<dbReference type="Gene3D" id="3.40.50.300">
    <property type="entry name" value="P-loop containing nucleotide triphosphate hydrolases"/>
    <property type="match status" value="1"/>
</dbReference>
<feature type="transmembrane region" description="Helical" evidence="9">
    <location>
        <begin position="518"/>
        <end position="540"/>
    </location>
</feature>
<dbReference type="InterPro" id="IPR027417">
    <property type="entry name" value="P-loop_NTPase"/>
</dbReference>
<feature type="coiled-coil region" evidence="7">
    <location>
        <begin position="73"/>
        <end position="100"/>
    </location>
</feature>
<feature type="transmembrane region" description="Helical" evidence="9">
    <location>
        <begin position="607"/>
        <end position="629"/>
    </location>
</feature>
<dbReference type="PANTHER" id="PTHR43038">
    <property type="entry name" value="ATP-BINDING CASSETTE, SUB-FAMILY H, MEMBER 1"/>
    <property type="match status" value="1"/>
</dbReference>
<feature type="region of interest" description="Disordered" evidence="8">
    <location>
        <begin position="353"/>
        <end position="375"/>
    </location>
</feature>
<evidence type="ECO:0000313" key="11">
    <source>
        <dbReference type="EMBL" id="SEM09923.1"/>
    </source>
</evidence>
<evidence type="ECO:0000256" key="2">
    <source>
        <dbReference type="ARBA" id="ARBA00022692"/>
    </source>
</evidence>
<dbReference type="SUPFAM" id="SSF52540">
    <property type="entry name" value="P-loop containing nucleoside triphosphate hydrolases"/>
    <property type="match status" value="1"/>
</dbReference>
<evidence type="ECO:0000313" key="12">
    <source>
        <dbReference type="Proteomes" id="UP000198744"/>
    </source>
</evidence>
<reference evidence="11 12" key="1">
    <citation type="submission" date="2016-10" db="EMBL/GenBank/DDBJ databases">
        <authorList>
            <person name="de Groot N.N."/>
        </authorList>
    </citation>
    <scope>NUCLEOTIDE SEQUENCE [LARGE SCALE GENOMIC DNA]</scope>
    <source>
        <strain evidence="11 12">DSM 8423</strain>
    </source>
</reference>
<dbReference type="STRING" id="43775.SAMN04489760_10449"/>
<protein>
    <submittedName>
        <fullName evidence="11">ABC-type multidrug transport system, ATPase component</fullName>
    </submittedName>
</protein>
<dbReference type="Proteomes" id="UP000198744">
    <property type="component" value="Unassembled WGS sequence"/>
</dbReference>
<dbReference type="InterPro" id="IPR003439">
    <property type="entry name" value="ABC_transporter-like_ATP-bd"/>
</dbReference>
<dbReference type="GO" id="GO:0016887">
    <property type="term" value="F:ATP hydrolysis activity"/>
    <property type="evidence" value="ECO:0007669"/>
    <property type="project" value="InterPro"/>
</dbReference>
<evidence type="ECO:0000256" key="6">
    <source>
        <dbReference type="ARBA" id="ARBA00023136"/>
    </source>
</evidence>
<evidence type="ECO:0000256" key="4">
    <source>
        <dbReference type="ARBA" id="ARBA00022840"/>
    </source>
</evidence>
<keyword evidence="4" id="KW-0067">ATP-binding</keyword>
<proteinExistence type="predicted"/>
<dbReference type="GO" id="GO:0140359">
    <property type="term" value="F:ABC-type transporter activity"/>
    <property type="evidence" value="ECO:0007669"/>
    <property type="project" value="InterPro"/>
</dbReference>
<evidence type="ECO:0000256" key="5">
    <source>
        <dbReference type="ARBA" id="ARBA00022989"/>
    </source>
</evidence>
<dbReference type="PROSITE" id="PS50893">
    <property type="entry name" value="ABC_TRANSPORTER_2"/>
    <property type="match status" value="1"/>
</dbReference>
<keyword evidence="2 9" id="KW-0812">Transmembrane</keyword>
<evidence type="ECO:0000256" key="3">
    <source>
        <dbReference type="ARBA" id="ARBA00022741"/>
    </source>
</evidence>
<feature type="transmembrane region" description="Helical" evidence="9">
    <location>
        <begin position="6"/>
        <end position="23"/>
    </location>
</feature>
<evidence type="ECO:0000259" key="10">
    <source>
        <dbReference type="PROSITE" id="PS50893"/>
    </source>
</evidence>
<dbReference type="OrthoDB" id="9809450at2"/>
<gene>
    <name evidence="11" type="ORF">SAMN04489760_10449</name>
</gene>
<dbReference type="Pfam" id="PF12698">
    <property type="entry name" value="ABC2_membrane_3"/>
    <property type="match status" value="1"/>
</dbReference>
<dbReference type="SMART" id="SM00382">
    <property type="entry name" value="AAA"/>
    <property type="match status" value="1"/>
</dbReference>
<keyword evidence="3" id="KW-0547">Nucleotide-binding</keyword>
<dbReference type="InterPro" id="IPR003593">
    <property type="entry name" value="AAA+_ATPase"/>
</dbReference>
<keyword evidence="12" id="KW-1185">Reference proteome</keyword>
<evidence type="ECO:0000256" key="9">
    <source>
        <dbReference type="SAM" id="Phobius"/>
    </source>
</evidence>
<dbReference type="SUPFAM" id="SSF111369">
    <property type="entry name" value="HlyD-like secretion proteins"/>
    <property type="match status" value="1"/>
</dbReference>
<dbReference type="EMBL" id="FOBS01000004">
    <property type="protein sequence ID" value="SEM09923.1"/>
    <property type="molecule type" value="Genomic_DNA"/>
</dbReference>
<dbReference type="PANTHER" id="PTHR43038:SF4">
    <property type="entry name" value="RIBOSOME-ASSOCIATED ATPASE"/>
    <property type="match status" value="1"/>
</dbReference>
<keyword evidence="6 9" id="KW-0472">Membrane</keyword>
<dbReference type="CDD" id="cd03230">
    <property type="entry name" value="ABC_DR_subfamily_A"/>
    <property type="match status" value="1"/>
</dbReference>